<feature type="domain" description="FAD dependent oxidoreductase" evidence="1">
    <location>
        <begin position="9"/>
        <end position="79"/>
    </location>
</feature>
<comment type="caution">
    <text evidence="2">The sequence shown here is derived from an EMBL/GenBank/DDBJ whole genome shotgun (WGS) entry which is preliminary data.</text>
</comment>
<proteinExistence type="predicted"/>
<dbReference type="Gene3D" id="3.50.50.60">
    <property type="entry name" value="FAD/NAD(P)-binding domain"/>
    <property type="match status" value="1"/>
</dbReference>
<sequence>MAGGYMGIVAVGAGPTGLFTAIALARRGRDVTVIDRDPGPPAHGDWRRKGVMQFQHPHSFRGQVVEALRAEMPDVLDRLESSGAAVVMHGDRAAALHCRRMVFERELWRCAAEEPRLRLVCGHVDDVVAHRGRTTGVRVDGRQVSADLVIDASGRASRFTRALRGRGEGADCGATYVGRQYRLPADAPGGPTNSVIGLSLGFPEYGAVVFLHDSRVYTVALIHTGDDHRWHRLRHDDVFEAAVGAIPALADWIQPDRAVPIASVLPGGRLQNRYRGQLDDSGRPVLPGLISVGDSVCTTTPLAGRGVALALMQARELVRLLEDHRDVDAAAAEFDQWCSRRIKPWFADHVRTDGERVRRWSGHDVALDRPLPSDLVVAAAEADPRLADIVGPYITMDALPDSLAPAERRAREIFSCGWRPTYPPGPTRDELISVVSTTPAVA</sequence>
<dbReference type="Proteomes" id="UP001206639">
    <property type="component" value="Unassembled WGS sequence"/>
</dbReference>
<keyword evidence="2" id="KW-0560">Oxidoreductase</keyword>
<gene>
    <name evidence="2" type="ORF">N4S67_26260</name>
</gene>
<dbReference type="PANTHER" id="PTHR42685">
    <property type="entry name" value="GERANYLGERANYL DIPHOSPHATE REDUCTASE"/>
    <property type="match status" value="1"/>
</dbReference>
<dbReference type="GO" id="GO:0004497">
    <property type="term" value="F:monooxygenase activity"/>
    <property type="evidence" value="ECO:0007669"/>
    <property type="project" value="UniProtKB-KW"/>
</dbReference>
<name>A0ABT2MLH0_9MYCO</name>
<organism evidence="2 3">
    <name type="scientific">Mycobacterium deserti</name>
    <dbReference type="NCBI Taxonomy" id="2978347"/>
    <lineage>
        <taxon>Bacteria</taxon>
        <taxon>Bacillati</taxon>
        <taxon>Actinomycetota</taxon>
        <taxon>Actinomycetes</taxon>
        <taxon>Mycobacteriales</taxon>
        <taxon>Mycobacteriaceae</taxon>
        <taxon>Mycobacterium</taxon>
    </lineage>
</organism>
<dbReference type="InterPro" id="IPR050407">
    <property type="entry name" value="Geranylgeranyl_reductase"/>
</dbReference>
<accession>A0ABT2MLH0</accession>
<dbReference type="InterPro" id="IPR036188">
    <property type="entry name" value="FAD/NAD-bd_sf"/>
</dbReference>
<dbReference type="EMBL" id="JAODWD010000007">
    <property type="protein sequence ID" value="MCT7661905.1"/>
    <property type="molecule type" value="Genomic_DNA"/>
</dbReference>
<dbReference type="RefSeq" id="WP_260995976.1">
    <property type="nucleotide sequence ID" value="NZ_JAODWD010000007.1"/>
</dbReference>
<protein>
    <submittedName>
        <fullName evidence="2">FAD-dependent monooxygenase</fullName>
    </submittedName>
</protein>
<dbReference type="Pfam" id="PF04820">
    <property type="entry name" value="Trp_halogenase"/>
    <property type="match status" value="1"/>
</dbReference>
<reference evidence="3" key="1">
    <citation type="submission" date="2023-07" db="EMBL/GenBank/DDBJ databases">
        <authorList>
            <person name="Deng Y."/>
            <person name="Zhang Y.-Q."/>
        </authorList>
    </citation>
    <scope>NUCLEOTIDE SEQUENCE [LARGE SCALE GENOMIC DNA]</scope>
    <source>
        <strain evidence="3">CPCC 205710</strain>
    </source>
</reference>
<dbReference type="PANTHER" id="PTHR42685:SF22">
    <property type="entry name" value="CONDITIONED MEDIUM FACTOR RECEPTOR 1"/>
    <property type="match status" value="1"/>
</dbReference>
<keyword evidence="3" id="KW-1185">Reference proteome</keyword>
<dbReference type="InterPro" id="IPR006905">
    <property type="entry name" value="Flavin_halogenase"/>
</dbReference>
<dbReference type="PRINTS" id="PR00420">
    <property type="entry name" value="RNGMNOXGNASE"/>
</dbReference>
<dbReference type="Pfam" id="PF01266">
    <property type="entry name" value="DAO"/>
    <property type="match status" value="1"/>
</dbReference>
<dbReference type="InterPro" id="IPR006076">
    <property type="entry name" value="FAD-dep_OxRdtase"/>
</dbReference>
<evidence type="ECO:0000313" key="3">
    <source>
        <dbReference type="Proteomes" id="UP001206639"/>
    </source>
</evidence>
<keyword evidence="2" id="KW-0503">Monooxygenase</keyword>
<evidence type="ECO:0000313" key="2">
    <source>
        <dbReference type="EMBL" id="MCT7661905.1"/>
    </source>
</evidence>
<dbReference type="SUPFAM" id="SSF51905">
    <property type="entry name" value="FAD/NAD(P)-binding domain"/>
    <property type="match status" value="1"/>
</dbReference>
<evidence type="ECO:0000259" key="1">
    <source>
        <dbReference type="Pfam" id="PF01266"/>
    </source>
</evidence>